<dbReference type="Pfam" id="PF05717">
    <property type="entry name" value="TnpB_IS66"/>
    <property type="match status" value="1"/>
</dbReference>
<dbReference type="RefSeq" id="WP_380909129.1">
    <property type="nucleotide sequence ID" value="NZ_JBHTLS010000029.1"/>
</dbReference>
<reference evidence="2" key="1">
    <citation type="journal article" date="2019" name="Int. J. Syst. Evol. Microbiol.">
        <title>The Global Catalogue of Microorganisms (GCM) 10K type strain sequencing project: providing services to taxonomists for standard genome sequencing and annotation.</title>
        <authorList>
            <consortium name="The Broad Institute Genomics Platform"/>
            <consortium name="The Broad Institute Genome Sequencing Center for Infectious Disease"/>
            <person name="Wu L."/>
            <person name="Ma J."/>
        </authorList>
    </citation>
    <scope>NUCLEOTIDE SEQUENCE [LARGE SCALE GENOMIC DNA]</scope>
    <source>
        <strain evidence="2">CCUG 54329</strain>
    </source>
</reference>
<keyword evidence="2" id="KW-1185">Reference proteome</keyword>
<dbReference type="EMBL" id="JBHTLS010000029">
    <property type="protein sequence ID" value="MFD1104039.1"/>
    <property type="molecule type" value="Genomic_DNA"/>
</dbReference>
<dbReference type="NCBIfam" id="NF033819">
    <property type="entry name" value="IS66_TnpB"/>
    <property type="match status" value="1"/>
</dbReference>
<gene>
    <name evidence="1" type="primary">tnpB</name>
    <name evidence="1" type="ORF">ACFQ24_03840</name>
</gene>
<dbReference type="PANTHER" id="PTHR36455:SF1">
    <property type="entry name" value="BLR8292 PROTEIN"/>
    <property type="match status" value="1"/>
</dbReference>
<name>A0ABW3NWH9_9SPHN</name>
<sequence length="201" mass="22062">GHGRPCHPNDRGGTAATDYTQGRLKMQPSGHTRFYTTLTDATGRQELHAHARAAGCHSRAFPRRPGEHLQFGVADHGSGCHQGLGPMIPIPSGVRVWLALGHTDMRRGMRSLALQVQQTLHKDVHAGDLYVFRGRSGSLCKILWHDGLGMSLYAKRLERGRFVWPSAKDGTIAISASAMACLLEGVDWRNPQETWRPAQVG</sequence>
<protein>
    <submittedName>
        <fullName evidence="1">IS66 family insertion sequence element accessory protein TnpB</fullName>
    </submittedName>
</protein>
<comment type="caution">
    <text evidence="1">The sequence shown here is derived from an EMBL/GenBank/DDBJ whole genome shotgun (WGS) entry which is preliminary data.</text>
</comment>
<dbReference type="Proteomes" id="UP001597203">
    <property type="component" value="Unassembled WGS sequence"/>
</dbReference>
<dbReference type="PANTHER" id="PTHR36455">
    <property type="match status" value="1"/>
</dbReference>
<accession>A0ABW3NWH9</accession>
<dbReference type="InterPro" id="IPR008878">
    <property type="entry name" value="Transposase_IS66_Orf2"/>
</dbReference>
<proteinExistence type="predicted"/>
<evidence type="ECO:0000313" key="1">
    <source>
        <dbReference type="EMBL" id="MFD1104039.1"/>
    </source>
</evidence>
<feature type="non-terminal residue" evidence="1">
    <location>
        <position position="1"/>
    </location>
</feature>
<evidence type="ECO:0000313" key="2">
    <source>
        <dbReference type="Proteomes" id="UP001597203"/>
    </source>
</evidence>
<organism evidence="1 2">
    <name type="scientific">Sphingobium olei</name>
    <dbReference type="NCBI Taxonomy" id="420955"/>
    <lineage>
        <taxon>Bacteria</taxon>
        <taxon>Pseudomonadati</taxon>
        <taxon>Pseudomonadota</taxon>
        <taxon>Alphaproteobacteria</taxon>
        <taxon>Sphingomonadales</taxon>
        <taxon>Sphingomonadaceae</taxon>
        <taxon>Sphingobium</taxon>
    </lineage>
</organism>